<evidence type="ECO:0000256" key="11">
    <source>
        <dbReference type="ARBA" id="ARBA00047559"/>
    </source>
</evidence>
<feature type="domain" description="Protein kinase" evidence="17">
    <location>
        <begin position="119"/>
        <end position="379"/>
    </location>
</feature>
<dbReference type="FunFam" id="1.10.510.10:FF:000076">
    <property type="entry name" value="Mitogen-activated protein kinase kinase kinase"/>
    <property type="match status" value="1"/>
</dbReference>
<dbReference type="Pfam" id="PF07714">
    <property type="entry name" value="PK_Tyr_Ser-Thr"/>
    <property type="match status" value="1"/>
</dbReference>
<reference evidence="19" key="1">
    <citation type="submission" date="2025-08" db="UniProtKB">
        <authorList>
            <consortium name="RefSeq"/>
        </authorList>
    </citation>
    <scope>IDENTIFICATION</scope>
    <source>
        <strain evidence="19">MV-25-SWS-2005</strain>
        <tissue evidence="19">Whole body</tissue>
    </source>
</reference>
<evidence type="ECO:0000259" key="16">
    <source>
        <dbReference type="PROSITE" id="PS50002"/>
    </source>
</evidence>
<evidence type="ECO:0000256" key="2">
    <source>
        <dbReference type="ARBA" id="ARBA00006529"/>
    </source>
</evidence>
<dbReference type="Pfam" id="PF00018">
    <property type="entry name" value="SH3_1"/>
    <property type="match status" value="1"/>
</dbReference>
<keyword evidence="5" id="KW-0723">Serine/threonine-protein kinase</keyword>
<dbReference type="InterPro" id="IPR000719">
    <property type="entry name" value="Prot_kinase_dom"/>
</dbReference>
<evidence type="ECO:0000256" key="9">
    <source>
        <dbReference type="ARBA" id="ARBA00022777"/>
    </source>
</evidence>
<dbReference type="SUPFAM" id="SSF50044">
    <property type="entry name" value="SH3-domain"/>
    <property type="match status" value="1"/>
</dbReference>
<dbReference type="SMART" id="SM00326">
    <property type="entry name" value="SH3"/>
    <property type="match status" value="1"/>
</dbReference>
<sequence length="1222" mass="134745">MLPISEEQSQKQQHHQHQPSPDNGVDDADAQVGDGSLWTALYDYDAQGEDELTLRRGQIVVVLSTDSEVSGDVGWWTGKIGDKVGVFPRDFVTDEDPLQLNVPSAIGDIQPHEIEYEEMDIKEVIGSGGFCKVHRGFYDGEEVAIKIAHQTGDDDMQRMRDNVLQEAKLFWALKHENIAALRGVCLKTKLCLVMEYARGGSLNRILAGKIPPDVLVNWAIQIARGMNYLHNEAPMSIIHRDLKSSNVLIYEAIEDNHLQQKTLKITDFGLAREMYNTQRMSAAGTYAWMPPEVISVSTYSKSSDVWSYGVLLWELITGETPYKGFDPLSVAYGVAVNTLTLPIPKTCPETWGSLMKSCWQTDPHKRPGFKEILKQLESIARSKFTLTPQESFHYMQECWKKEIAEVLHDLREKEKRFQTIEEELRNKEEQLLQVQNEQREKATLLKIREQNLREREIELIGRELVMMQPVPKRKPKKGKKQHKPLQISLPTEFRHTITAVRDKAEPPGSPSFSGLRLVALTDGHKGKTWGPSTMHQRERSLLPSQLGGGQPEWPAQTSTHSSFSKSAPNLDKSKQQQQGPGQAMHHPSSASASSTPPPQQQQQLIGGMGMTVAVAGAGVATTSSFYGGEAAGRATGIPLPYFLTRPNHNNNISTTTFTTNNNNNSYNSANNNNNNNSNNNISNQSKTNPIMLPTSSNAFSPASSSIIIHSNASLPHSNSNCSHSHIQTIRKNSTQSNSNHSSHSHSHSQSKSSAKFYHRARSQEYGLDSATTAYQLSTAPLFLLSDDSSETDTVTPTTGCFHFLKSSTSTAVATSSSGAAGIGSGVSLIRFGGSLGNSPAVGRKKHSLDSSHPQAATTSLALPLEARGENNTYDRAFYRQLVKKINASSERVNSKSSGDLTMYNCTPLTTTMADPLSLDYDDAEEAFEGGGGRFQRNHSVSQFPRHCFFKEPNNSQPQESSSDEDGVEDENETDERGLEQTSMDTSSASSQVRQNSTTSRKSSVTFQSVSFEEPTSTSTGTAKADPYASSASISFSTSSSSTGGNGDLNDVRHEQAMAMATGSQNGYNMQENSILATRRMQDVQPHPDVIKMKQNLLEQEQRLHIKNQKKQRPKHITKSKSVEAPAEPQKSGPQHPHHHHHHSSGSNKIRSLINIFSRSKKKYSKLSEHAMGGGVHMGSTEFSAIDPYEADLEAAQGGSASRNLKRKSKKPQTQSCEQLERC</sequence>
<dbReference type="InterPro" id="IPR001452">
    <property type="entry name" value="SH3_domain"/>
</dbReference>
<dbReference type="Gene3D" id="2.30.30.40">
    <property type="entry name" value="SH3 Domains"/>
    <property type="match status" value="1"/>
</dbReference>
<keyword evidence="18" id="KW-1185">Reference proteome</keyword>
<dbReference type="PANTHER" id="PTHR44329">
    <property type="entry name" value="SERINE/THREONINE-PROTEIN KINASE TNNI3K-RELATED"/>
    <property type="match status" value="1"/>
</dbReference>
<feature type="compositionally biased region" description="Low complexity" evidence="15">
    <location>
        <begin position="1"/>
        <end position="11"/>
    </location>
</feature>
<evidence type="ECO:0000256" key="5">
    <source>
        <dbReference type="ARBA" id="ARBA00022527"/>
    </source>
</evidence>
<comment type="catalytic activity">
    <reaction evidence="11">
        <text>L-threonyl-[protein] + ATP = O-phospho-L-threonyl-[protein] + ADP + H(+)</text>
        <dbReference type="Rhea" id="RHEA:46608"/>
        <dbReference type="Rhea" id="RHEA-COMP:11060"/>
        <dbReference type="Rhea" id="RHEA-COMP:11605"/>
        <dbReference type="ChEBI" id="CHEBI:15378"/>
        <dbReference type="ChEBI" id="CHEBI:30013"/>
        <dbReference type="ChEBI" id="CHEBI:30616"/>
        <dbReference type="ChEBI" id="CHEBI:61977"/>
        <dbReference type="ChEBI" id="CHEBI:456216"/>
        <dbReference type="EC" id="2.7.11.25"/>
    </reaction>
</comment>
<feature type="domain" description="SH3" evidence="16">
    <location>
        <begin position="33"/>
        <end position="97"/>
    </location>
</feature>
<dbReference type="Gene3D" id="1.10.510.10">
    <property type="entry name" value="Transferase(Phosphotransferase) domain 1"/>
    <property type="match status" value="1"/>
</dbReference>
<comment type="similarity">
    <text evidence="2">Belongs to the protein kinase superfamily. STE Ser/Thr protein kinase family. MAP kinase kinase kinase subfamily.</text>
</comment>
<dbReference type="Gene3D" id="3.30.200.20">
    <property type="entry name" value="Phosphorylase Kinase, domain 1"/>
    <property type="match status" value="1"/>
</dbReference>
<evidence type="ECO:0000313" key="19">
    <source>
        <dbReference type="RefSeq" id="XP_033238058.1"/>
    </source>
</evidence>
<keyword evidence="4 13" id="KW-0728">SH3 domain</keyword>
<feature type="compositionally biased region" description="Polar residues" evidence="15">
    <location>
        <begin position="979"/>
        <end position="1021"/>
    </location>
</feature>
<dbReference type="InterPro" id="IPR011009">
    <property type="entry name" value="Kinase-like_dom_sf"/>
</dbReference>
<evidence type="ECO:0000256" key="4">
    <source>
        <dbReference type="ARBA" id="ARBA00022443"/>
    </source>
</evidence>
<organism evidence="18 19">
    <name type="scientific">Drosophila pseudoobscura pseudoobscura</name>
    <name type="common">Fruit fly</name>
    <dbReference type="NCBI Taxonomy" id="46245"/>
    <lineage>
        <taxon>Eukaryota</taxon>
        <taxon>Metazoa</taxon>
        <taxon>Ecdysozoa</taxon>
        <taxon>Arthropoda</taxon>
        <taxon>Hexapoda</taxon>
        <taxon>Insecta</taxon>
        <taxon>Pterygota</taxon>
        <taxon>Neoptera</taxon>
        <taxon>Endopterygota</taxon>
        <taxon>Diptera</taxon>
        <taxon>Brachycera</taxon>
        <taxon>Muscomorpha</taxon>
        <taxon>Ephydroidea</taxon>
        <taxon>Drosophilidae</taxon>
        <taxon>Drosophila</taxon>
        <taxon>Sophophora</taxon>
    </lineage>
</organism>
<evidence type="ECO:0000256" key="8">
    <source>
        <dbReference type="ARBA" id="ARBA00022741"/>
    </source>
</evidence>
<feature type="region of interest" description="Disordered" evidence="15">
    <location>
        <begin position="542"/>
        <end position="604"/>
    </location>
</feature>
<dbReference type="PROSITE" id="PS50011">
    <property type="entry name" value="PROTEIN_KINASE_DOM"/>
    <property type="match status" value="1"/>
</dbReference>
<evidence type="ECO:0000256" key="15">
    <source>
        <dbReference type="SAM" id="MobiDB-lite"/>
    </source>
</evidence>
<dbReference type="PRINTS" id="PR00109">
    <property type="entry name" value="TYRKINASE"/>
</dbReference>
<feature type="region of interest" description="Disordered" evidence="15">
    <location>
        <begin position="1195"/>
        <end position="1222"/>
    </location>
</feature>
<keyword evidence="14" id="KW-0175">Coiled coil</keyword>
<evidence type="ECO:0000259" key="17">
    <source>
        <dbReference type="PROSITE" id="PS50011"/>
    </source>
</evidence>
<evidence type="ECO:0000256" key="1">
    <source>
        <dbReference type="ARBA" id="ARBA00001946"/>
    </source>
</evidence>
<evidence type="ECO:0000256" key="3">
    <source>
        <dbReference type="ARBA" id="ARBA00012406"/>
    </source>
</evidence>
<feature type="compositionally biased region" description="Polar residues" evidence="15">
    <location>
        <begin position="555"/>
        <end position="567"/>
    </location>
</feature>
<evidence type="ECO:0000256" key="7">
    <source>
        <dbReference type="ARBA" id="ARBA00022737"/>
    </source>
</evidence>
<feature type="region of interest" description="Disordered" evidence="15">
    <location>
        <begin position="717"/>
        <end position="756"/>
    </location>
</feature>
<keyword evidence="10" id="KW-0067">ATP-binding</keyword>
<gene>
    <name evidence="19" type="primary">slpr</name>
</gene>
<dbReference type="CDD" id="cd11876">
    <property type="entry name" value="SH3_MLK"/>
    <property type="match status" value="1"/>
</dbReference>
<dbReference type="CDD" id="cd14061">
    <property type="entry name" value="STKc_MLK"/>
    <property type="match status" value="1"/>
</dbReference>
<dbReference type="EC" id="2.7.11.25" evidence="3"/>
<feature type="compositionally biased region" description="Basic residues" evidence="15">
    <location>
        <begin position="1104"/>
        <end position="1118"/>
    </location>
</feature>
<dbReference type="GO" id="GO:0006950">
    <property type="term" value="P:response to stress"/>
    <property type="evidence" value="ECO:0007669"/>
    <property type="project" value="UniProtKB-ARBA"/>
</dbReference>
<dbReference type="GO" id="GO:0004706">
    <property type="term" value="F:JUN kinase kinase kinase activity"/>
    <property type="evidence" value="ECO:0007669"/>
    <property type="project" value="TreeGrafter"/>
</dbReference>
<evidence type="ECO:0000256" key="14">
    <source>
        <dbReference type="SAM" id="Coils"/>
    </source>
</evidence>
<dbReference type="SMART" id="SM00220">
    <property type="entry name" value="S_TKc"/>
    <property type="match status" value="1"/>
</dbReference>
<keyword evidence="8" id="KW-0547">Nucleotide-binding</keyword>
<feature type="compositionally biased region" description="Polar residues" evidence="15">
    <location>
        <begin position="1211"/>
        <end position="1222"/>
    </location>
</feature>
<dbReference type="SUPFAM" id="SSF56112">
    <property type="entry name" value="Protein kinase-like (PK-like)"/>
    <property type="match status" value="1"/>
</dbReference>
<feature type="coiled-coil region" evidence="14">
    <location>
        <begin position="403"/>
        <end position="441"/>
    </location>
</feature>
<evidence type="ECO:0000256" key="10">
    <source>
        <dbReference type="ARBA" id="ARBA00022840"/>
    </source>
</evidence>
<dbReference type="FunCoup" id="A0A6I8W415">
    <property type="interactions" value="94"/>
</dbReference>
<dbReference type="InterPro" id="IPR036028">
    <property type="entry name" value="SH3-like_dom_sf"/>
</dbReference>
<dbReference type="InParanoid" id="A0A6I8W415"/>
<comment type="catalytic activity">
    <reaction evidence="12">
        <text>L-seryl-[protein] + ATP = O-phospho-L-seryl-[protein] + ADP + H(+)</text>
        <dbReference type="Rhea" id="RHEA:17989"/>
        <dbReference type="Rhea" id="RHEA-COMP:9863"/>
        <dbReference type="Rhea" id="RHEA-COMP:11604"/>
        <dbReference type="ChEBI" id="CHEBI:15378"/>
        <dbReference type="ChEBI" id="CHEBI:29999"/>
        <dbReference type="ChEBI" id="CHEBI:30616"/>
        <dbReference type="ChEBI" id="CHEBI:83421"/>
        <dbReference type="ChEBI" id="CHEBI:456216"/>
        <dbReference type="EC" id="2.7.11.25"/>
    </reaction>
</comment>
<dbReference type="GO" id="GO:0005524">
    <property type="term" value="F:ATP binding"/>
    <property type="evidence" value="ECO:0007669"/>
    <property type="project" value="UniProtKB-KW"/>
</dbReference>
<dbReference type="InterPro" id="IPR051681">
    <property type="entry name" value="Ser/Thr_Kinases-Pseudokinases"/>
</dbReference>
<dbReference type="PRINTS" id="PR00452">
    <property type="entry name" value="SH3DOMAIN"/>
</dbReference>
<feature type="region of interest" description="Disordered" evidence="15">
    <location>
        <begin position="947"/>
        <end position="1027"/>
    </location>
</feature>
<dbReference type="InterPro" id="IPR001245">
    <property type="entry name" value="Ser-Thr/Tyr_kinase_cat_dom"/>
</dbReference>
<evidence type="ECO:0000256" key="12">
    <source>
        <dbReference type="ARBA" id="ARBA00048329"/>
    </source>
</evidence>
<keyword evidence="9 19" id="KW-0418">Kinase</keyword>
<dbReference type="Proteomes" id="UP000001819">
    <property type="component" value="Chromosome X"/>
</dbReference>
<keyword evidence="6" id="KW-0808">Transferase</keyword>
<evidence type="ECO:0000256" key="6">
    <source>
        <dbReference type="ARBA" id="ARBA00022679"/>
    </source>
</evidence>
<feature type="region of interest" description="Disordered" evidence="15">
    <location>
        <begin position="652"/>
        <end position="696"/>
    </location>
</feature>
<evidence type="ECO:0000313" key="18">
    <source>
        <dbReference type="Proteomes" id="UP000001819"/>
    </source>
</evidence>
<accession>A0A6I8W415</accession>
<proteinExistence type="inferred from homology"/>
<dbReference type="InterPro" id="IPR008271">
    <property type="entry name" value="Ser/Thr_kinase_AS"/>
</dbReference>
<dbReference type="RefSeq" id="XP_033238058.1">
    <property type="nucleotide sequence ID" value="XM_033382167.1"/>
</dbReference>
<feature type="compositionally biased region" description="Low complexity" evidence="15">
    <location>
        <begin position="652"/>
        <end position="688"/>
    </location>
</feature>
<feature type="region of interest" description="Disordered" evidence="15">
    <location>
        <begin position="1104"/>
        <end position="1149"/>
    </location>
</feature>
<comment type="cofactor">
    <cofactor evidence="1">
        <name>Mg(2+)</name>
        <dbReference type="ChEBI" id="CHEBI:18420"/>
    </cofactor>
</comment>
<name>A0A6I8W415_DROPS</name>
<dbReference type="PROSITE" id="PS50002">
    <property type="entry name" value="SH3"/>
    <property type="match status" value="1"/>
</dbReference>
<evidence type="ECO:0000256" key="13">
    <source>
        <dbReference type="PROSITE-ProRule" id="PRU00192"/>
    </source>
</evidence>
<feature type="compositionally biased region" description="Polar residues" evidence="15">
    <location>
        <begin position="717"/>
        <end position="730"/>
    </location>
</feature>
<feature type="compositionally biased region" description="Low complexity" evidence="15">
    <location>
        <begin position="731"/>
        <end position="741"/>
    </location>
</feature>
<feature type="compositionally biased region" description="Acidic residues" evidence="15">
    <location>
        <begin position="961"/>
        <end position="973"/>
    </location>
</feature>
<feature type="region of interest" description="Disordered" evidence="15">
    <location>
        <begin position="1"/>
        <end position="31"/>
    </location>
</feature>
<dbReference type="PROSITE" id="PS00108">
    <property type="entry name" value="PROTEIN_KINASE_ST"/>
    <property type="match status" value="1"/>
</dbReference>
<dbReference type="PANTHER" id="PTHR44329:SF293">
    <property type="entry name" value="MITOGEN-ACTIVATED PROTEIN KINASE KINASE KINASE"/>
    <property type="match status" value="1"/>
</dbReference>
<keyword evidence="7" id="KW-0677">Repeat</keyword>
<protein>
    <recommendedName>
        <fullName evidence="3">mitogen-activated protein kinase kinase kinase</fullName>
        <ecNumber evidence="3">2.7.11.25</ecNumber>
    </recommendedName>
</protein>
<dbReference type="AlphaFoldDB" id="A0A6I8W415"/>
<dbReference type="KEGG" id="dpo:6901390"/>